<proteinExistence type="predicted"/>
<feature type="domain" description="Reverse transcriptase Ty1/copia-type" evidence="2">
    <location>
        <begin position="173"/>
        <end position="414"/>
    </location>
</feature>
<dbReference type="InterPro" id="IPR013103">
    <property type="entry name" value="RVT_2"/>
</dbReference>
<dbReference type="PANTHER" id="PTHR11439">
    <property type="entry name" value="GAG-POL-RELATED RETROTRANSPOSON"/>
    <property type="match status" value="1"/>
</dbReference>
<dbReference type="InterPro" id="IPR043502">
    <property type="entry name" value="DNA/RNA_pol_sf"/>
</dbReference>
<dbReference type="Pfam" id="PF07727">
    <property type="entry name" value="RVT_2"/>
    <property type="match status" value="1"/>
</dbReference>
<feature type="compositionally biased region" description="Acidic residues" evidence="1">
    <location>
        <begin position="83"/>
        <end position="112"/>
    </location>
</feature>
<dbReference type="GO" id="GO:0071897">
    <property type="term" value="P:DNA biosynthetic process"/>
    <property type="evidence" value="ECO:0007669"/>
    <property type="project" value="UniProtKB-ARBA"/>
</dbReference>
<keyword evidence="4" id="KW-1185">Reference proteome</keyword>
<comment type="caution">
    <text evidence="3">The sequence shown here is derived from an EMBL/GenBank/DDBJ whole genome shotgun (WGS) entry which is preliminary data.</text>
</comment>
<organism evidence="3 4">
    <name type="scientific">Euphydryas editha</name>
    <name type="common">Edith's checkerspot</name>
    <dbReference type="NCBI Taxonomy" id="104508"/>
    <lineage>
        <taxon>Eukaryota</taxon>
        <taxon>Metazoa</taxon>
        <taxon>Ecdysozoa</taxon>
        <taxon>Arthropoda</taxon>
        <taxon>Hexapoda</taxon>
        <taxon>Insecta</taxon>
        <taxon>Pterygota</taxon>
        <taxon>Neoptera</taxon>
        <taxon>Endopterygota</taxon>
        <taxon>Lepidoptera</taxon>
        <taxon>Glossata</taxon>
        <taxon>Ditrysia</taxon>
        <taxon>Papilionoidea</taxon>
        <taxon>Nymphalidae</taxon>
        <taxon>Nymphalinae</taxon>
        <taxon>Euphydryas</taxon>
    </lineage>
</organism>
<accession>A0AAU9TD83</accession>
<reference evidence="3" key="1">
    <citation type="submission" date="2022-03" db="EMBL/GenBank/DDBJ databases">
        <authorList>
            <person name="Tunstrom K."/>
        </authorList>
    </citation>
    <scope>NUCLEOTIDE SEQUENCE</scope>
</reference>
<dbReference type="Proteomes" id="UP001153954">
    <property type="component" value="Unassembled WGS sequence"/>
</dbReference>
<evidence type="ECO:0000313" key="4">
    <source>
        <dbReference type="Proteomes" id="UP001153954"/>
    </source>
</evidence>
<dbReference type="AlphaFoldDB" id="A0AAU9TD83"/>
<sequence>MGLIRKDIGIEKKYYIQNITEPRNTEECFKENENHEYDTGRETNIQETSTEVRDIHSSHGTEESCNDGQSYVDKSYDTEEYLSESGQEEYLDIDDQSYISTDDDNNDDEEITEDRTKTTRSRIIKKPSHLNDYYTGFTAVNNSELSYEEAINSEYSEKWKEAIQTELQALQKNKTWIETYLPEDKKAIETKWVFKIKKENGQNKYKARLVVRGFQQQDKLDHSEIYAPVAKLPTLRILLAIACKYNLNISQMDVKNAFLNGEIEEEVYLKLPKGIEVADKNKILKLQKSLYGLNKSPKNWNDRFNNFMIKQGFERSKADYCLYYKKNLKFYLLLYVDDLIILCEKKEDIERLKFLLQKEFDMTNLGNNNKFTYLGINITKSDNKITLDQKQYLKDILKLYKMENCNTVATPIEKGLELPRKLCENKDLEKKCRELVGRLMYTMLGTRPDICFALRGYSDQNTPLSYLSRFQVYASLELWKALKRILRYIKGTLEYKLNYEAGQDTPLLGYTDADWAGDKICRKSTSGYVMKVYGCTVSWCSSKQCIALSSTESEYIALGKGIAEGCWVRNLLKEIGLKCNNFIIFIDNQSAIYVSKNPEQHRKLKHIDLKYHFLRDKVRKQIVVLRYICTDRQLADIFTKCLNREKFKKFCINLNLLIE</sequence>
<evidence type="ECO:0000256" key="1">
    <source>
        <dbReference type="SAM" id="MobiDB-lite"/>
    </source>
</evidence>
<name>A0AAU9TD83_EUPED</name>
<protein>
    <recommendedName>
        <fullName evidence="2">Reverse transcriptase Ty1/copia-type domain-containing protein</fullName>
    </recommendedName>
</protein>
<gene>
    <name evidence="3" type="ORF">EEDITHA_LOCUS1329</name>
</gene>
<dbReference type="PANTHER" id="PTHR11439:SF483">
    <property type="entry name" value="PEPTIDE SYNTHASE GLIP-LIKE, PUTATIVE (AFU_ORTHOLOGUE AFUA_3G12920)-RELATED"/>
    <property type="match status" value="1"/>
</dbReference>
<dbReference type="EMBL" id="CAKOGL010000003">
    <property type="protein sequence ID" value="CAH2084791.1"/>
    <property type="molecule type" value="Genomic_DNA"/>
</dbReference>
<evidence type="ECO:0000313" key="3">
    <source>
        <dbReference type="EMBL" id="CAH2084791.1"/>
    </source>
</evidence>
<feature type="region of interest" description="Disordered" evidence="1">
    <location>
        <begin position="83"/>
        <end position="119"/>
    </location>
</feature>
<dbReference type="CDD" id="cd09272">
    <property type="entry name" value="RNase_HI_RT_Ty1"/>
    <property type="match status" value="1"/>
</dbReference>
<dbReference type="SUPFAM" id="SSF56672">
    <property type="entry name" value="DNA/RNA polymerases"/>
    <property type="match status" value="1"/>
</dbReference>
<evidence type="ECO:0000259" key="2">
    <source>
        <dbReference type="Pfam" id="PF07727"/>
    </source>
</evidence>